<dbReference type="PROSITE" id="PS50015">
    <property type="entry name" value="SAP_B"/>
    <property type="match status" value="1"/>
</dbReference>
<dbReference type="AlphaFoldDB" id="A0AAN8F6T0"/>
<gene>
    <name evidence="4" type="ORF">GCK32_011666</name>
</gene>
<evidence type="ECO:0000259" key="3">
    <source>
        <dbReference type="PROSITE" id="PS50015"/>
    </source>
</evidence>
<keyword evidence="2" id="KW-0812">Transmembrane</keyword>
<feature type="domain" description="Saposin B-type" evidence="3">
    <location>
        <begin position="60"/>
        <end position="137"/>
    </location>
</feature>
<proteinExistence type="predicted"/>
<sequence>MDAFFSHRFLDCIWITSFQWKQRMVLSISHEPRATRAMKGVIVLVAAIIVAITASGALRKKPLCEMCENLIKKVDEVLQQGGDVQKAVDQFCRDDLPEFLVDYCEKVIAKNLKYIIEKLKDHDPPEKICADIYLCSA</sequence>
<dbReference type="InterPro" id="IPR008139">
    <property type="entry name" value="SaposinB_dom"/>
</dbReference>
<dbReference type="SMART" id="SM00741">
    <property type="entry name" value="SapB"/>
    <property type="match status" value="1"/>
</dbReference>
<evidence type="ECO:0000313" key="5">
    <source>
        <dbReference type="Proteomes" id="UP001331761"/>
    </source>
</evidence>
<evidence type="ECO:0000256" key="2">
    <source>
        <dbReference type="SAM" id="Phobius"/>
    </source>
</evidence>
<keyword evidence="5" id="KW-1185">Reference proteome</keyword>
<feature type="transmembrane region" description="Helical" evidence="2">
    <location>
        <begin position="40"/>
        <end position="58"/>
    </location>
</feature>
<dbReference type="InterPro" id="IPR008138">
    <property type="entry name" value="SapB_2"/>
</dbReference>
<keyword evidence="2" id="KW-0472">Membrane</keyword>
<dbReference type="InterPro" id="IPR011001">
    <property type="entry name" value="Saposin-like"/>
</dbReference>
<dbReference type="Gene3D" id="1.10.225.10">
    <property type="entry name" value="Saposin-like"/>
    <property type="match status" value="1"/>
</dbReference>
<comment type="caution">
    <text evidence="4">The sequence shown here is derived from an EMBL/GenBank/DDBJ whole genome shotgun (WGS) entry which is preliminary data.</text>
</comment>
<dbReference type="EMBL" id="WIXE01015613">
    <property type="protein sequence ID" value="KAK5973342.1"/>
    <property type="molecule type" value="Genomic_DNA"/>
</dbReference>
<reference evidence="4 5" key="1">
    <citation type="submission" date="2019-10" db="EMBL/GenBank/DDBJ databases">
        <title>Assembly and Annotation for the nematode Trichostrongylus colubriformis.</title>
        <authorList>
            <person name="Martin J."/>
        </authorList>
    </citation>
    <scope>NUCLEOTIDE SEQUENCE [LARGE SCALE GENOMIC DNA]</scope>
    <source>
        <strain evidence="4">G859</strain>
        <tissue evidence="4">Whole worm</tissue>
    </source>
</reference>
<evidence type="ECO:0000313" key="4">
    <source>
        <dbReference type="EMBL" id="KAK5973342.1"/>
    </source>
</evidence>
<protein>
    <submittedName>
        <fullName evidence="4">Surfactant protein B</fullName>
    </submittedName>
</protein>
<dbReference type="Pfam" id="PF03489">
    <property type="entry name" value="SapB_2"/>
    <property type="match status" value="1"/>
</dbReference>
<dbReference type="Proteomes" id="UP001331761">
    <property type="component" value="Unassembled WGS sequence"/>
</dbReference>
<keyword evidence="2" id="KW-1133">Transmembrane helix</keyword>
<dbReference type="SUPFAM" id="SSF47862">
    <property type="entry name" value="Saposin"/>
    <property type="match status" value="1"/>
</dbReference>
<evidence type="ECO:0000256" key="1">
    <source>
        <dbReference type="ARBA" id="ARBA00023157"/>
    </source>
</evidence>
<accession>A0AAN8F6T0</accession>
<name>A0AAN8F6T0_TRICO</name>
<keyword evidence="1" id="KW-1015">Disulfide bond</keyword>
<organism evidence="4 5">
    <name type="scientific">Trichostrongylus colubriformis</name>
    <name type="common">Black scour worm</name>
    <dbReference type="NCBI Taxonomy" id="6319"/>
    <lineage>
        <taxon>Eukaryota</taxon>
        <taxon>Metazoa</taxon>
        <taxon>Ecdysozoa</taxon>
        <taxon>Nematoda</taxon>
        <taxon>Chromadorea</taxon>
        <taxon>Rhabditida</taxon>
        <taxon>Rhabditina</taxon>
        <taxon>Rhabditomorpha</taxon>
        <taxon>Strongyloidea</taxon>
        <taxon>Trichostrongylidae</taxon>
        <taxon>Trichostrongylus</taxon>
    </lineage>
</organism>